<evidence type="ECO:0000256" key="8">
    <source>
        <dbReference type="ARBA" id="ARBA00022962"/>
    </source>
</evidence>
<evidence type="ECO:0000259" key="16">
    <source>
        <dbReference type="PROSITE" id="PS51278"/>
    </source>
</evidence>
<dbReference type="PANTHER" id="PTHR11938:SF133">
    <property type="entry name" value="GLUTAMATE SYNTHASE (NADH)"/>
    <property type="match status" value="1"/>
</dbReference>
<evidence type="ECO:0000256" key="15">
    <source>
        <dbReference type="ARBA" id="ARBA00039085"/>
    </source>
</evidence>
<dbReference type="Gene3D" id="3.60.20.10">
    <property type="entry name" value="Glutamine Phosphoribosylpyrophosphate, subunit 1, domain 1"/>
    <property type="match status" value="1"/>
</dbReference>
<evidence type="ECO:0000256" key="5">
    <source>
        <dbReference type="ARBA" id="ARBA00022630"/>
    </source>
</evidence>
<protein>
    <recommendedName>
        <fullName evidence="15">glutamate synthase (ferredoxin)</fullName>
        <ecNumber evidence="15">1.4.7.1</ecNumber>
    </recommendedName>
</protein>
<feature type="domain" description="Glutamine amidotransferase type-2" evidence="16">
    <location>
        <begin position="11"/>
        <end position="410"/>
    </location>
</feature>
<comment type="pathway">
    <text evidence="14">Amino-acid biosynthesis; L-glutamate biosynthesis via GLT pathway; L-glutamate from 2-oxoglutarate and L-glutamine (ferredoxin route): step 1/1.</text>
</comment>
<dbReference type="InterPro" id="IPR006982">
    <property type="entry name" value="Glu_synth_centr_N"/>
</dbReference>
<sequence>MLLPSAAGPGVGFVGELSKQPSRRCVTDALKMLERMTHRGACGCEENTGDGAGILAAMPDGFFGTIMEAAGVRLPPAGQYAVGQVFLPKDQQQRDIAKRVMEAVAADLGHEVLAWRSVPTDNRSLGASAVKVEPAVEQWFVTADGAKHRQLDAEGQLYVLRKLIEAEWSAQGLGYDDAYFCSLSSRTIIYKGQLTPAQVPSYFKDLQHPEFRSYMAIVHSRFSTNTFPSWGRAQPMRTMAHNGEINTLRGNRNWMRSREGVMACEGLGLDKETLQKLTPIVPAWQSDSGSMDGLLELLTRCGRDVAEVMMMLIPEAWQNDKLMDESRRDFYRYHAAIMEPWDGPALVTFTDGRYLGATLDRNGLRPGRYYITSGGRVVMASEVGVVDIPPADVVRKGRLMPGNIFLVDFDEHRVVEDRELKERYSKAKPYNEWVKAAVSMEDIFATVPPEQRERRLLALGAESTANGNGNGHVGALPTNGNGNGKVSAANKEIAPIMALLEPLKAFGYSREALEMLIAPMAKTGAEALGSMGNDAALTAMSSRPRQPFEYFKQLFAQVTNPAIDPFREAIVTSLRCFVGPEGDITTSLPTHARRLELEQPVLTIEECEALKNVSVNDWASRVIYTTWPVAEGPAGMRAALEGICAQAEAAVDAGCAFLVLSDRTFSAERAAVPSLLAVGAVHHRLTDAKKRSRVGLIVETAEVGGVRARG</sequence>
<dbReference type="Pfam" id="PF00310">
    <property type="entry name" value="GATase_2"/>
    <property type="match status" value="1"/>
</dbReference>
<dbReference type="InterPro" id="IPR050711">
    <property type="entry name" value="ET-N_metabolism_enzyme"/>
</dbReference>
<keyword evidence="13" id="KW-0003">3Fe-4S</keyword>
<keyword evidence="5" id="KW-0285">Flavoprotein</keyword>
<dbReference type="CDD" id="cd00713">
    <property type="entry name" value="GltS"/>
    <property type="match status" value="1"/>
</dbReference>
<keyword evidence="8" id="KW-0315">Glutamine amidotransferase</keyword>
<dbReference type="EMBL" id="KK101172">
    <property type="protein sequence ID" value="KIZ01899.1"/>
    <property type="molecule type" value="Genomic_DNA"/>
</dbReference>
<proteinExistence type="inferred from homology"/>
<comment type="cofactor">
    <cofactor evidence="1">
        <name>FMN</name>
        <dbReference type="ChEBI" id="CHEBI:58210"/>
    </cofactor>
</comment>
<keyword evidence="10" id="KW-0408">Iron</keyword>
<keyword evidence="9 17" id="KW-0560">Oxidoreductase</keyword>
<accession>A0A0D2L3Z0</accession>
<evidence type="ECO:0000256" key="13">
    <source>
        <dbReference type="ARBA" id="ARBA00023291"/>
    </source>
</evidence>
<evidence type="ECO:0000256" key="7">
    <source>
        <dbReference type="ARBA" id="ARBA00022723"/>
    </source>
</evidence>
<dbReference type="GO" id="GO:0016041">
    <property type="term" value="F:glutamate synthase (ferredoxin) activity"/>
    <property type="evidence" value="ECO:0007669"/>
    <property type="project" value="UniProtKB-EC"/>
</dbReference>
<evidence type="ECO:0000256" key="3">
    <source>
        <dbReference type="ARBA" id="ARBA00009716"/>
    </source>
</evidence>
<dbReference type="PROSITE" id="PS51278">
    <property type="entry name" value="GATASE_TYPE_2"/>
    <property type="match status" value="1"/>
</dbReference>
<evidence type="ECO:0000256" key="10">
    <source>
        <dbReference type="ARBA" id="ARBA00023004"/>
    </source>
</evidence>
<dbReference type="SUPFAM" id="SSF51395">
    <property type="entry name" value="FMN-linked oxidoreductases"/>
    <property type="match status" value="1"/>
</dbReference>
<evidence type="ECO:0000256" key="6">
    <source>
        <dbReference type="ARBA" id="ARBA00022643"/>
    </source>
</evidence>
<keyword evidence="18" id="KW-1185">Reference proteome</keyword>
<keyword evidence="7" id="KW-0479">Metal-binding</keyword>
<dbReference type="InterPro" id="IPR029055">
    <property type="entry name" value="Ntn_hydrolases_N"/>
</dbReference>
<dbReference type="KEGG" id="mng:MNEG_6059"/>
<dbReference type="Proteomes" id="UP000054498">
    <property type="component" value="Unassembled WGS sequence"/>
</dbReference>
<dbReference type="InterPro" id="IPR013785">
    <property type="entry name" value="Aldolase_TIM"/>
</dbReference>
<comment type="similarity">
    <text evidence="3">Belongs to the glutamate synthase family.</text>
</comment>
<evidence type="ECO:0000256" key="12">
    <source>
        <dbReference type="ARBA" id="ARBA00023164"/>
    </source>
</evidence>
<dbReference type="GO" id="GO:0046872">
    <property type="term" value="F:metal ion binding"/>
    <property type="evidence" value="ECO:0007669"/>
    <property type="project" value="UniProtKB-KW"/>
</dbReference>
<dbReference type="PANTHER" id="PTHR11938">
    <property type="entry name" value="FAD NADPH DEHYDROGENASE/OXIDOREDUCTASE"/>
    <property type="match status" value="1"/>
</dbReference>
<dbReference type="GO" id="GO:0006537">
    <property type="term" value="P:glutamate biosynthetic process"/>
    <property type="evidence" value="ECO:0007669"/>
    <property type="project" value="UniProtKB-KW"/>
</dbReference>
<dbReference type="GeneID" id="25738935"/>
<name>A0A0D2L3Z0_9CHLO</name>
<evidence type="ECO:0000256" key="4">
    <source>
        <dbReference type="ARBA" id="ARBA00022605"/>
    </source>
</evidence>
<dbReference type="GO" id="GO:0016040">
    <property type="term" value="F:glutamate synthase (NADH) activity"/>
    <property type="evidence" value="ECO:0007669"/>
    <property type="project" value="TreeGrafter"/>
</dbReference>
<evidence type="ECO:0000256" key="2">
    <source>
        <dbReference type="ARBA" id="ARBA00001927"/>
    </source>
</evidence>
<dbReference type="OrthoDB" id="4327079at2759"/>
<dbReference type="Pfam" id="PF04898">
    <property type="entry name" value="Glu_syn_central"/>
    <property type="match status" value="1"/>
</dbReference>
<gene>
    <name evidence="17" type="ORF">MNEG_6059</name>
</gene>
<reference evidence="17 18" key="1">
    <citation type="journal article" date="2013" name="BMC Genomics">
        <title>Reconstruction of the lipid metabolism for the microalga Monoraphidium neglectum from its genome sequence reveals characteristics suitable for biofuel production.</title>
        <authorList>
            <person name="Bogen C."/>
            <person name="Al-Dilaimi A."/>
            <person name="Albersmeier A."/>
            <person name="Wichmann J."/>
            <person name="Grundmann M."/>
            <person name="Rupp O."/>
            <person name="Lauersen K.J."/>
            <person name="Blifernez-Klassen O."/>
            <person name="Kalinowski J."/>
            <person name="Goesmann A."/>
            <person name="Mussgnug J.H."/>
            <person name="Kruse O."/>
        </authorList>
    </citation>
    <scope>NUCLEOTIDE SEQUENCE [LARGE SCALE GENOMIC DNA]</scope>
    <source>
        <strain evidence="17 18">SAG 48.87</strain>
    </source>
</reference>
<evidence type="ECO:0000313" key="17">
    <source>
        <dbReference type="EMBL" id="KIZ01899.1"/>
    </source>
</evidence>
<dbReference type="GO" id="GO:0019676">
    <property type="term" value="P:ammonia assimilation cycle"/>
    <property type="evidence" value="ECO:0007669"/>
    <property type="project" value="TreeGrafter"/>
</dbReference>
<dbReference type="Gene3D" id="3.20.20.70">
    <property type="entry name" value="Aldolase class I"/>
    <property type="match status" value="1"/>
</dbReference>
<evidence type="ECO:0000256" key="9">
    <source>
        <dbReference type="ARBA" id="ARBA00023002"/>
    </source>
</evidence>
<dbReference type="FunFam" id="3.60.20.10:FF:000043">
    <property type="entry name" value="Glutamate synthase 1 [NADH] chloroplastic"/>
    <property type="match status" value="1"/>
</dbReference>
<dbReference type="SUPFAM" id="SSF56235">
    <property type="entry name" value="N-terminal nucleophile aminohydrolases (Ntn hydrolases)"/>
    <property type="match status" value="1"/>
</dbReference>
<evidence type="ECO:0000256" key="11">
    <source>
        <dbReference type="ARBA" id="ARBA00023014"/>
    </source>
</evidence>
<keyword evidence="12" id="KW-0314">Glutamate biosynthesis</keyword>
<evidence type="ECO:0000313" key="18">
    <source>
        <dbReference type="Proteomes" id="UP000054498"/>
    </source>
</evidence>
<dbReference type="RefSeq" id="XP_013900918.1">
    <property type="nucleotide sequence ID" value="XM_014045464.1"/>
</dbReference>
<comment type="cofactor">
    <cofactor evidence="2">
        <name>[3Fe-4S] cluster</name>
        <dbReference type="ChEBI" id="CHEBI:21137"/>
    </cofactor>
</comment>
<evidence type="ECO:0000256" key="14">
    <source>
        <dbReference type="ARBA" id="ARBA00037928"/>
    </source>
</evidence>
<dbReference type="AlphaFoldDB" id="A0A0D2L3Z0"/>
<keyword evidence="6" id="KW-0288">FMN</keyword>
<keyword evidence="11" id="KW-0411">Iron-sulfur</keyword>
<keyword evidence="4" id="KW-0028">Amino-acid biosynthesis</keyword>
<dbReference type="InterPro" id="IPR017932">
    <property type="entry name" value="GATase_2_dom"/>
</dbReference>
<dbReference type="STRING" id="145388.A0A0D2L3Z0"/>
<dbReference type="EC" id="1.4.7.1" evidence="15"/>
<dbReference type="GO" id="GO:0051538">
    <property type="term" value="F:3 iron, 4 sulfur cluster binding"/>
    <property type="evidence" value="ECO:0007669"/>
    <property type="project" value="UniProtKB-KW"/>
</dbReference>
<organism evidence="17 18">
    <name type="scientific">Monoraphidium neglectum</name>
    <dbReference type="NCBI Taxonomy" id="145388"/>
    <lineage>
        <taxon>Eukaryota</taxon>
        <taxon>Viridiplantae</taxon>
        <taxon>Chlorophyta</taxon>
        <taxon>core chlorophytes</taxon>
        <taxon>Chlorophyceae</taxon>
        <taxon>CS clade</taxon>
        <taxon>Sphaeropleales</taxon>
        <taxon>Selenastraceae</taxon>
        <taxon>Monoraphidium</taxon>
    </lineage>
</organism>
<evidence type="ECO:0000256" key="1">
    <source>
        <dbReference type="ARBA" id="ARBA00001917"/>
    </source>
</evidence>